<evidence type="ECO:0000313" key="2">
    <source>
        <dbReference type="Proteomes" id="UP000184447"/>
    </source>
</evidence>
<dbReference type="EMBL" id="FQXM01000039">
    <property type="protein sequence ID" value="SHI04184.1"/>
    <property type="molecule type" value="Genomic_DNA"/>
</dbReference>
<dbReference type="Proteomes" id="UP000184447">
    <property type="component" value="Unassembled WGS sequence"/>
</dbReference>
<reference evidence="1 2" key="1">
    <citation type="submission" date="2016-11" db="EMBL/GenBank/DDBJ databases">
        <authorList>
            <person name="Jaros S."/>
            <person name="Januszkiewicz K."/>
            <person name="Wedrychowicz H."/>
        </authorList>
    </citation>
    <scope>NUCLEOTIDE SEQUENCE [LARGE SCALE GENOMIC DNA]</scope>
    <source>
        <strain evidence="1 2">DSM 8605</strain>
    </source>
</reference>
<dbReference type="AlphaFoldDB" id="A0A1M5XX84"/>
<sequence length="160" mass="17947">MPPFTDINEAIILLPSAYILIAFEFFTQNCYEEYGTICETLHGALKCEAINGHKAEKIKGELALIESFSVFNNIGQMGECQQKAFTLLNGKSSLITPRDPWTFGNPSVVSLYWSEIGKLDTHIKDMDRCMPLYSSMVKGHGTGADTIFRGDREMYELCSE</sequence>
<organism evidence="1 2">
    <name type="scientific">Clostridium grantii DSM 8605</name>
    <dbReference type="NCBI Taxonomy" id="1121316"/>
    <lineage>
        <taxon>Bacteria</taxon>
        <taxon>Bacillati</taxon>
        <taxon>Bacillota</taxon>
        <taxon>Clostridia</taxon>
        <taxon>Eubacteriales</taxon>
        <taxon>Clostridiaceae</taxon>
        <taxon>Clostridium</taxon>
    </lineage>
</organism>
<accession>A0A1M5XX84</accession>
<keyword evidence="2" id="KW-1185">Reference proteome</keyword>
<gene>
    <name evidence="1" type="ORF">SAMN02745207_03996</name>
</gene>
<name>A0A1M5XX84_9CLOT</name>
<protein>
    <submittedName>
        <fullName evidence="1">LuxR family transcriptional regulator, maltose regulon positive regulatory protein</fullName>
    </submittedName>
</protein>
<dbReference type="STRING" id="1121316.SAMN02745207_03996"/>
<evidence type="ECO:0000313" key="1">
    <source>
        <dbReference type="EMBL" id="SHI04184.1"/>
    </source>
</evidence>
<proteinExistence type="predicted"/>